<dbReference type="EMBL" id="SACO01000001">
    <property type="protein sequence ID" value="RVU07821.1"/>
    <property type="molecule type" value="Genomic_DNA"/>
</dbReference>
<dbReference type="Gene3D" id="1.25.40.10">
    <property type="entry name" value="Tetratricopeptide repeat domain"/>
    <property type="match status" value="1"/>
</dbReference>
<comment type="caution">
    <text evidence="3">The sequence shown here is derived from an EMBL/GenBank/DDBJ whole genome shotgun (WGS) entry which is preliminary data.</text>
</comment>
<dbReference type="OrthoDB" id="9815923at2"/>
<sequence>MGQMTDLAAVLIVRNEARCLARCLASVKHWVDKVVVVDTGSTDGTVSIALAAGAQVHHLAWPDDFAAARNYALECADAAWNLIIDADEWIEQGGAALRAFCEGGERLGRLCVISHDDTDPSSPQEVRSWITRLIPRGARFTGRIHEQVDSTLPRHDLPVLIGHDGYLTAQRIGKQSRNLPLLLAELAAHPDDAYIQFQLGKDAESYGQHVQACEWYAKALASTPRAPWRHDLVVRHLHCLGQTGRLDEALQLAEAEIPDYAASPDLFFVLGNLCLDSAMIDPTHAISHWIPRAIKAWQTCLAIGERPDLEGSVTGRGSHLAQHNLQTLQDGLASVS</sequence>
<dbReference type="PANTHER" id="PTHR43630">
    <property type="entry name" value="POLY-BETA-1,6-N-ACETYL-D-GLUCOSAMINE SYNTHASE"/>
    <property type="match status" value="1"/>
</dbReference>
<evidence type="ECO:0000256" key="1">
    <source>
        <dbReference type="ARBA" id="ARBA00038494"/>
    </source>
</evidence>
<keyword evidence="4" id="KW-1185">Reference proteome</keyword>
<reference evidence="3 4" key="1">
    <citation type="submission" date="2019-01" db="EMBL/GenBank/DDBJ databases">
        <authorList>
            <person name="Chen W.-M."/>
        </authorList>
    </citation>
    <scope>NUCLEOTIDE SEQUENCE [LARGE SCALE GENOMIC DNA]</scope>
    <source>
        <strain evidence="3 4">FSY-9</strain>
    </source>
</reference>
<dbReference type="PANTHER" id="PTHR43630:SF2">
    <property type="entry name" value="GLYCOSYLTRANSFERASE"/>
    <property type="match status" value="1"/>
</dbReference>
<protein>
    <submittedName>
        <fullName evidence="3">Glycosyltransferase family 2 protein</fullName>
    </submittedName>
</protein>
<gene>
    <name evidence="3" type="ORF">EOE18_01730</name>
</gene>
<evidence type="ECO:0000313" key="3">
    <source>
        <dbReference type="EMBL" id="RVU07821.1"/>
    </source>
</evidence>
<evidence type="ECO:0000313" key="4">
    <source>
        <dbReference type="Proteomes" id="UP000282837"/>
    </source>
</evidence>
<accession>A0A437NCZ6</accession>
<dbReference type="SUPFAM" id="SSF53448">
    <property type="entry name" value="Nucleotide-diphospho-sugar transferases"/>
    <property type="match status" value="1"/>
</dbReference>
<name>A0A437NCZ6_9SPHN</name>
<dbReference type="SUPFAM" id="SSF48452">
    <property type="entry name" value="TPR-like"/>
    <property type="match status" value="1"/>
</dbReference>
<dbReference type="InterPro" id="IPR001173">
    <property type="entry name" value="Glyco_trans_2-like"/>
</dbReference>
<dbReference type="Pfam" id="PF00535">
    <property type="entry name" value="Glycos_transf_2"/>
    <property type="match status" value="1"/>
</dbReference>
<dbReference type="InterPro" id="IPR011990">
    <property type="entry name" value="TPR-like_helical_dom_sf"/>
</dbReference>
<dbReference type="InterPro" id="IPR029044">
    <property type="entry name" value="Nucleotide-diphossugar_trans"/>
</dbReference>
<feature type="domain" description="Glycosyltransferase 2-like" evidence="2">
    <location>
        <begin position="10"/>
        <end position="92"/>
    </location>
</feature>
<dbReference type="Proteomes" id="UP000282837">
    <property type="component" value="Unassembled WGS sequence"/>
</dbReference>
<organism evidence="3 4">
    <name type="scientific">Novosphingobium umbonatum</name>
    <dbReference type="NCBI Taxonomy" id="1908524"/>
    <lineage>
        <taxon>Bacteria</taxon>
        <taxon>Pseudomonadati</taxon>
        <taxon>Pseudomonadota</taxon>
        <taxon>Alphaproteobacteria</taxon>
        <taxon>Sphingomonadales</taxon>
        <taxon>Sphingomonadaceae</taxon>
        <taxon>Novosphingobium</taxon>
    </lineage>
</organism>
<dbReference type="GO" id="GO:0016740">
    <property type="term" value="F:transferase activity"/>
    <property type="evidence" value="ECO:0007669"/>
    <property type="project" value="UniProtKB-KW"/>
</dbReference>
<comment type="similarity">
    <text evidence="1">Belongs to the glycosyltransferase 2 family. WaaE/KdtX subfamily.</text>
</comment>
<dbReference type="AlphaFoldDB" id="A0A437NCZ6"/>
<dbReference type="CDD" id="cd02511">
    <property type="entry name" value="Beta4Glucosyltransferase"/>
    <property type="match status" value="1"/>
</dbReference>
<keyword evidence="3" id="KW-0808">Transferase</keyword>
<evidence type="ECO:0000259" key="2">
    <source>
        <dbReference type="Pfam" id="PF00535"/>
    </source>
</evidence>
<dbReference type="Gene3D" id="3.90.550.10">
    <property type="entry name" value="Spore Coat Polysaccharide Biosynthesis Protein SpsA, Chain A"/>
    <property type="match status" value="1"/>
</dbReference>
<proteinExistence type="inferred from homology"/>